<dbReference type="AlphaFoldDB" id="A0A346CL81"/>
<feature type="transmembrane region" description="Helical" evidence="1">
    <location>
        <begin position="202"/>
        <end position="228"/>
    </location>
</feature>
<feature type="transmembrane region" description="Helical" evidence="1">
    <location>
        <begin position="128"/>
        <end position="149"/>
    </location>
</feature>
<protein>
    <submittedName>
        <fullName evidence="2">Wzy</fullName>
    </submittedName>
</protein>
<evidence type="ECO:0000313" key="2">
    <source>
        <dbReference type="EMBL" id="AXL96355.1"/>
    </source>
</evidence>
<reference evidence="2" key="1">
    <citation type="submission" date="2018-06" db="EMBL/GenBank/DDBJ databases">
        <title>Development of a Molecular Serotyping Scheme and a Multiplexed Luminex-Based Array for Providencia.</title>
        <authorList>
            <person name="Du Y."/>
            <person name="Liu B."/>
        </authorList>
    </citation>
    <scope>NUCLEOTIDE SEQUENCE</scope>
</reference>
<keyword evidence="1" id="KW-0472">Membrane</keyword>
<dbReference type="EMBL" id="MH444262">
    <property type="protein sequence ID" value="AXL96355.1"/>
    <property type="molecule type" value="Genomic_DNA"/>
</dbReference>
<gene>
    <name evidence="2" type="primary">wzy</name>
</gene>
<keyword evidence="1" id="KW-0812">Transmembrane</keyword>
<feature type="transmembrane region" description="Helical" evidence="1">
    <location>
        <begin position="169"/>
        <end position="190"/>
    </location>
</feature>
<feature type="transmembrane region" description="Helical" evidence="1">
    <location>
        <begin position="234"/>
        <end position="253"/>
    </location>
</feature>
<feature type="transmembrane region" description="Helical" evidence="1">
    <location>
        <begin position="69"/>
        <end position="89"/>
    </location>
</feature>
<organism evidence="2">
    <name type="scientific">Providencia alcalifaciens</name>
    <dbReference type="NCBI Taxonomy" id="126385"/>
    <lineage>
        <taxon>Bacteria</taxon>
        <taxon>Pseudomonadati</taxon>
        <taxon>Pseudomonadota</taxon>
        <taxon>Gammaproteobacteria</taxon>
        <taxon>Enterobacterales</taxon>
        <taxon>Morganellaceae</taxon>
        <taxon>Providencia</taxon>
    </lineage>
</organism>
<feature type="transmembrane region" description="Helical" evidence="1">
    <location>
        <begin position="95"/>
        <end position="116"/>
    </location>
</feature>
<feature type="transmembrane region" description="Helical" evidence="1">
    <location>
        <begin position="347"/>
        <end position="371"/>
    </location>
</feature>
<name>A0A346CL81_9GAMM</name>
<accession>A0A346CL81</accession>
<proteinExistence type="predicted"/>
<keyword evidence="1" id="KW-1133">Transmembrane helix</keyword>
<sequence length="381" mass="43565">MNLIKNNYMLKTKLPYITAIFIVISMNSYLSKVFTISPIHYCIVIAAIFFMLSLLTVNYNKNLMINKTSLPYFFTWGIFIFYSFMISLFNEKLTSWTMEIFGILIAYVLFIVTIKLPYSKKISLIKISILISTIFCLIEFLFLLSKFKLDFFYGYTNLKVMYEIKTSSILYTDTNFTAISALCTLILLNENKRILNKSNKKILNLLLIIILIFMYSRTALISLAVYLLLKKIGIMKFMILISSLIALSVLFALNEVQNLDGSLMTKFDLINNTIKYISTLNITDFLFGKGAESSITAFHIIGTDLGAHLLSIVIFVNYGIIGILLYSITILVISIKYRIYNFTIPLMILSFSMLPVGFPAYNIALSLLCLTKIKSCKKIIK</sequence>
<feature type="transmembrane region" description="Helical" evidence="1">
    <location>
        <begin position="12"/>
        <end position="30"/>
    </location>
</feature>
<feature type="transmembrane region" description="Helical" evidence="1">
    <location>
        <begin position="36"/>
        <end position="57"/>
    </location>
</feature>
<evidence type="ECO:0000256" key="1">
    <source>
        <dbReference type="SAM" id="Phobius"/>
    </source>
</evidence>
<feature type="transmembrane region" description="Helical" evidence="1">
    <location>
        <begin position="309"/>
        <end position="335"/>
    </location>
</feature>